<dbReference type="CDD" id="cd06558">
    <property type="entry name" value="crotonase-like"/>
    <property type="match status" value="1"/>
</dbReference>
<sequence length="263" mass="28713">MAVLFEKKEKIAIITINRPEAMNSLDGETLEGLNKAWIDFRDDPDLWVAIITGAGDRAFCAGGDLKSLRDYYSSMTPIERREKGEKGPGVGGITRNLEIWKPIIAAINGHCLAGGLEIALACDIRIAAETATFGLTEVSRGIIPGAGGTQRLPRLISLAKSLEMILCADRIDAQEALEIGLVSRVVRGKDVMAEAIETAERICRNAPLAVRAAKEAIYRGLDMPLAEGLRLEQFLAEPIRQTEDAKEGPRAFSEKREPRFKGK</sequence>
<keyword evidence="2" id="KW-0456">Lyase</keyword>
<dbReference type="GO" id="GO:0016836">
    <property type="term" value="F:hydro-lyase activity"/>
    <property type="evidence" value="ECO:0007669"/>
    <property type="project" value="UniProtKB-ARBA"/>
</dbReference>
<dbReference type="AlphaFoldDB" id="A0A8J6MZ89"/>
<dbReference type="InterPro" id="IPR001753">
    <property type="entry name" value="Enoyl-CoA_hydra/iso"/>
</dbReference>
<dbReference type="Proteomes" id="UP000650524">
    <property type="component" value="Unassembled WGS sequence"/>
</dbReference>
<name>A0A8J6MZ89_9DELT</name>
<dbReference type="Gene3D" id="3.90.226.10">
    <property type="entry name" value="2-enoyl-CoA Hydratase, Chain A, domain 1"/>
    <property type="match status" value="1"/>
</dbReference>
<dbReference type="GO" id="GO:0006635">
    <property type="term" value="P:fatty acid beta-oxidation"/>
    <property type="evidence" value="ECO:0007669"/>
    <property type="project" value="TreeGrafter"/>
</dbReference>
<gene>
    <name evidence="5" type="ORF">H8E19_01735</name>
</gene>
<comment type="caution">
    <text evidence="5">The sequence shown here is derived from an EMBL/GenBank/DDBJ whole genome shotgun (WGS) entry which is preliminary data.</text>
</comment>
<dbReference type="Pfam" id="PF00378">
    <property type="entry name" value="ECH_1"/>
    <property type="match status" value="1"/>
</dbReference>
<dbReference type="PANTHER" id="PTHR11941:SF54">
    <property type="entry name" value="ENOYL-COA HYDRATASE, MITOCHONDRIAL"/>
    <property type="match status" value="1"/>
</dbReference>
<dbReference type="FunFam" id="1.10.12.10:FF:000001">
    <property type="entry name" value="Probable enoyl-CoA hydratase, mitochondrial"/>
    <property type="match status" value="1"/>
</dbReference>
<dbReference type="FunFam" id="3.90.226.10:FF:000009">
    <property type="entry name" value="Carnitinyl-CoA dehydratase"/>
    <property type="match status" value="1"/>
</dbReference>
<proteinExistence type="inferred from homology"/>
<evidence type="ECO:0000256" key="1">
    <source>
        <dbReference type="ARBA" id="ARBA00005254"/>
    </source>
</evidence>
<reference evidence="5 6" key="1">
    <citation type="submission" date="2020-08" db="EMBL/GenBank/DDBJ databases">
        <title>Bridging the membrane lipid divide: bacteria of the FCB group superphylum have the potential to synthesize archaeal ether lipids.</title>
        <authorList>
            <person name="Villanueva L."/>
            <person name="Von Meijenfeldt F.A.B."/>
            <person name="Westbye A.B."/>
            <person name="Yadav S."/>
            <person name="Hopmans E.C."/>
            <person name="Dutilh B.E."/>
            <person name="Sinninghe Damste J.S."/>
        </authorList>
    </citation>
    <scope>NUCLEOTIDE SEQUENCE [LARGE SCALE GENOMIC DNA]</scope>
    <source>
        <strain evidence="5">NIOZ-UU27</strain>
    </source>
</reference>
<evidence type="ECO:0000313" key="5">
    <source>
        <dbReference type="EMBL" id="MBC8176099.1"/>
    </source>
</evidence>
<comment type="similarity">
    <text evidence="1 3">Belongs to the enoyl-CoA hydratase/isomerase family.</text>
</comment>
<organism evidence="5 6">
    <name type="scientific">Candidatus Desulfacyla euxinica</name>
    <dbReference type="NCBI Taxonomy" id="2841693"/>
    <lineage>
        <taxon>Bacteria</taxon>
        <taxon>Deltaproteobacteria</taxon>
        <taxon>Candidatus Desulfacyla</taxon>
    </lineage>
</organism>
<evidence type="ECO:0000256" key="3">
    <source>
        <dbReference type="RuleBase" id="RU003707"/>
    </source>
</evidence>
<dbReference type="InterPro" id="IPR029045">
    <property type="entry name" value="ClpP/crotonase-like_dom_sf"/>
</dbReference>
<dbReference type="SUPFAM" id="SSF52096">
    <property type="entry name" value="ClpP/crotonase"/>
    <property type="match status" value="1"/>
</dbReference>
<feature type="region of interest" description="Disordered" evidence="4">
    <location>
        <begin position="240"/>
        <end position="263"/>
    </location>
</feature>
<dbReference type="Gene3D" id="1.10.12.10">
    <property type="entry name" value="Lyase 2-enoyl-coa Hydratase, Chain A, domain 2"/>
    <property type="match status" value="1"/>
</dbReference>
<dbReference type="InterPro" id="IPR014748">
    <property type="entry name" value="Enoyl-CoA_hydra_C"/>
</dbReference>
<evidence type="ECO:0000256" key="2">
    <source>
        <dbReference type="ARBA" id="ARBA00023239"/>
    </source>
</evidence>
<accession>A0A8J6MZ89</accession>
<dbReference type="EMBL" id="JACNJD010000089">
    <property type="protein sequence ID" value="MBC8176099.1"/>
    <property type="molecule type" value="Genomic_DNA"/>
</dbReference>
<evidence type="ECO:0000256" key="4">
    <source>
        <dbReference type="SAM" id="MobiDB-lite"/>
    </source>
</evidence>
<evidence type="ECO:0000313" key="6">
    <source>
        <dbReference type="Proteomes" id="UP000650524"/>
    </source>
</evidence>
<dbReference type="PANTHER" id="PTHR11941">
    <property type="entry name" value="ENOYL-COA HYDRATASE-RELATED"/>
    <property type="match status" value="1"/>
</dbReference>
<dbReference type="PROSITE" id="PS00166">
    <property type="entry name" value="ENOYL_COA_HYDRATASE"/>
    <property type="match status" value="1"/>
</dbReference>
<protein>
    <submittedName>
        <fullName evidence="5">Enoyl-CoA hydratase/isomerase family protein</fullName>
    </submittedName>
</protein>
<dbReference type="InterPro" id="IPR018376">
    <property type="entry name" value="Enoyl-CoA_hyd/isom_CS"/>
</dbReference>